<dbReference type="SUPFAM" id="SSF49482">
    <property type="entry name" value="Aromatic compound dioxygenase"/>
    <property type="match status" value="1"/>
</dbReference>
<dbReference type="PANTHER" id="PTHR34315">
    <property type="match status" value="1"/>
</dbReference>
<dbReference type="Proteomes" id="UP001368500">
    <property type="component" value="Unassembled WGS sequence"/>
</dbReference>
<feature type="domain" description="Intradiol ring-cleavage dioxygenases" evidence="2">
    <location>
        <begin position="148"/>
        <end position="227"/>
    </location>
</feature>
<accession>A0ABU9BEZ3</accession>
<dbReference type="InterPro" id="IPR000627">
    <property type="entry name" value="Intradiol_dOase_C"/>
</dbReference>
<keyword evidence="4" id="KW-1185">Reference proteome</keyword>
<dbReference type="Pfam" id="PF00775">
    <property type="entry name" value="Dioxygenase_C"/>
    <property type="match status" value="1"/>
</dbReference>
<dbReference type="Gene3D" id="2.60.130.10">
    <property type="entry name" value="Aromatic compound dioxygenase"/>
    <property type="match status" value="1"/>
</dbReference>
<organism evidence="3 4">
    <name type="scientific">Pseudaquabacterium rugosum</name>
    <dbReference type="NCBI Taxonomy" id="2984194"/>
    <lineage>
        <taxon>Bacteria</taxon>
        <taxon>Pseudomonadati</taxon>
        <taxon>Pseudomonadota</taxon>
        <taxon>Betaproteobacteria</taxon>
        <taxon>Burkholderiales</taxon>
        <taxon>Sphaerotilaceae</taxon>
        <taxon>Pseudaquabacterium</taxon>
    </lineage>
</organism>
<feature type="compositionally biased region" description="Low complexity" evidence="1">
    <location>
        <begin position="22"/>
        <end position="40"/>
    </location>
</feature>
<name>A0ABU9BEZ3_9BURK</name>
<dbReference type="GO" id="GO:0051213">
    <property type="term" value="F:dioxygenase activity"/>
    <property type="evidence" value="ECO:0007669"/>
    <property type="project" value="UniProtKB-KW"/>
</dbReference>
<keyword evidence="3" id="KW-0560">Oxidoreductase</keyword>
<reference evidence="3 4" key="1">
    <citation type="submission" date="2024-04" db="EMBL/GenBank/DDBJ databases">
        <title>Novel species of the genus Ideonella isolated from streams.</title>
        <authorList>
            <person name="Lu H."/>
        </authorList>
    </citation>
    <scope>NUCLEOTIDE SEQUENCE [LARGE SCALE GENOMIC DNA]</scope>
    <source>
        <strain evidence="3 4">BYS139W</strain>
    </source>
</reference>
<feature type="region of interest" description="Disordered" evidence="1">
    <location>
        <begin position="81"/>
        <end position="123"/>
    </location>
</feature>
<evidence type="ECO:0000259" key="2">
    <source>
        <dbReference type="Pfam" id="PF00775"/>
    </source>
</evidence>
<dbReference type="PANTHER" id="PTHR34315:SF1">
    <property type="entry name" value="INTRADIOL RING-CLEAVAGE DIOXYGENASES DOMAIN-CONTAINING PROTEIN-RELATED"/>
    <property type="match status" value="1"/>
</dbReference>
<dbReference type="EMBL" id="JBBUTF010000023">
    <property type="protein sequence ID" value="MEK8028371.1"/>
    <property type="molecule type" value="Genomic_DNA"/>
</dbReference>
<evidence type="ECO:0000313" key="3">
    <source>
        <dbReference type="EMBL" id="MEK8028371.1"/>
    </source>
</evidence>
<proteinExistence type="predicted"/>
<feature type="compositionally biased region" description="Low complexity" evidence="1">
    <location>
        <begin position="81"/>
        <end position="108"/>
    </location>
</feature>
<dbReference type="InterPro" id="IPR015889">
    <property type="entry name" value="Intradiol_dOase_core"/>
</dbReference>
<dbReference type="RefSeq" id="WP_341376155.1">
    <property type="nucleotide sequence ID" value="NZ_JBBUTF010000023.1"/>
</dbReference>
<gene>
    <name evidence="3" type="ORF">AACH11_20620</name>
</gene>
<keyword evidence="3" id="KW-0223">Dioxygenase</keyword>
<evidence type="ECO:0000256" key="1">
    <source>
        <dbReference type="SAM" id="MobiDB-lite"/>
    </source>
</evidence>
<evidence type="ECO:0000313" key="4">
    <source>
        <dbReference type="Proteomes" id="UP001368500"/>
    </source>
</evidence>
<comment type="caution">
    <text evidence="3">The sequence shown here is derived from an EMBL/GenBank/DDBJ whole genome shotgun (WGS) entry which is preliminary data.</text>
</comment>
<sequence length="323" mass="32390">MSRRHLPDDLIPLRALRGDAVHAPGAAADPGPASATSGPPRADRRRLLRLLPAGALGVASTAGGLGLAGLLGGCGGAGTEAGDALSDSSSGSSSSGSTSSGTVSSCSTQPTETNGPYPADGTRASNQTLNALALSGIVRQDIRSSVGSASGTAAGIPLTLNLRLVNVGSSCADLSGYAVYIWHCTRDGLYSLYSSGLTGQNYLRGVQVSDSAGALSFTTVFPGCYSGRWPHIHFEVYRSLSAATDAGSTGDWALVSQIALPEAVCRTVYGQASGYTGSLSALNGITLASDNVFSDGYASQMATVTGDLSSGYTAELVIGLASA</sequence>
<feature type="region of interest" description="Disordered" evidence="1">
    <location>
        <begin position="22"/>
        <end position="41"/>
    </location>
</feature>
<protein>
    <submittedName>
        <fullName evidence="3">Intradiol ring-cleavage dioxygenase</fullName>
    </submittedName>
</protein>